<dbReference type="InterPro" id="IPR044925">
    <property type="entry name" value="His-Me_finger_sf"/>
</dbReference>
<dbReference type="Pfam" id="PF01223">
    <property type="entry name" value="Endonuclease_NS"/>
    <property type="match status" value="1"/>
</dbReference>
<dbReference type="AlphaFoldDB" id="A0A0R3UKV5"/>
<dbReference type="GO" id="GO:0005743">
    <property type="term" value="C:mitochondrial inner membrane"/>
    <property type="evidence" value="ECO:0007669"/>
    <property type="project" value="TreeGrafter"/>
</dbReference>
<dbReference type="SMART" id="SM00477">
    <property type="entry name" value="NUC"/>
    <property type="match status" value="1"/>
</dbReference>
<dbReference type="Proteomes" id="UP000267029">
    <property type="component" value="Unassembled WGS sequence"/>
</dbReference>
<dbReference type="GO" id="GO:0046872">
    <property type="term" value="F:metal ion binding"/>
    <property type="evidence" value="ECO:0007669"/>
    <property type="project" value="UniProtKB-KW"/>
</dbReference>
<sequence length="303" mass="33268">MRRLFSPRTLKSLLVTSAAFTAGCLTTGLVLSDKRLFATVQGSTVVPKIAPSDITDFTSTAPVFAPHGPLPDPVVQVGLPGAEPVKILPGFLCLYDRRTRTPRWTLELITNEQITPTDKMSVDRSKFDFFEDLGEPPEFRSTNADYFNSGFDRGHMAAAGNNKFNPNSMQKTFVLSNIAPQVGVGFNRGIWNDLEKYVRAIARKSANVVVVTGPLFLPGKSLSDRGHRQVAYEVIGQNNVAVPTHFFKAVAVQAAPRGPWKTYAWVMPNQAMPEGTRVNSFAVPLKDVERAAGLLIFPNLYKS</sequence>
<evidence type="ECO:0000256" key="3">
    <source>
        <dbReference type="ARBA" id="ARBA00022722"/>
    </source>
</evidence>
<feature type="domain" description="ENPP1-3/EXOG-like endonuclease/phosphodiesterase" evidence="11">
    <location>
        <begin position="90"/>
        <end position="303"/>
    </location>
</feature>
<evidence type="ECO:0000256" key="6">
    <source>
        <dbReference type="ARBA" id="ARBA00022801"/>
    </source>
</evidence>
<evidence type="ECO:0000256" key="7">
    <source>
        <dbReference type="ARBA" id="ARBA00022842"/>
    </source>
</evidence>
<dbReference type="WBParaSite" id="MCU_005578-RA">
    <property type="protein sequence ID" value="MCU_005578-RA"/>
    <property type="gene ID" value="MCU_005578"/>
</dbReference>
<reference evidence="15" key="2">
    <citation type="submission" date="2019-11" db="UniProtKB">
        <authorList>
            <consortium name="WormBaseParasite"/>
        </authorList>
    </citation>
    <scope>IDENTIFICATION</scope>
</reference>
<keyword evidence="4 9" id="KW-0479">Metal-binding</keyword>
<feature type="active site" description="Proton acceptor" evidence="8">
    <location>
        <position position="155"/>
    </location>
</feature>
<dbReference type="InterPro" id="IPR020821">
    <property type="entry name" value="ENPP1-3/EXOG-like_nuc-like"/>
</dbReference>
<evidence type="ECO:0000256" key="5">
    <source>
        <dbReference type="ARBA" id="ARBA00022759"/>
    </source>
</evidence>
<dbReference type="PROSITE" id="PS51257">
    <property type="entry name" value="PROKAR_LIPOPROTEIN"/>
    <property type="match status" value="1"/>
</dbReference>
<evidence type="ECO:0000259" key="11">
    <source>
        <dbReference type="SMART" id="SM00477"/>
    </source>
</evidence>
<dbReference type="EC" id="3.1.30.-" evidence="10"/>
<keyword evidence="7" id="KW-0460">Magnesium</keyword>
<evidence type="ECO:0000256" key="8">
    <source>
        <dbReference type="PIRSR" id="PIRSR640255-1"/>
    </source>
</evidence>
<dbReference type="InterPro" id="IPR044929">
    <property type="entry name" value="DNA/RNA_non-sp_Endonuclease_sf"/>
</dbReference>
<name>A0A0R3UKV5_MESCO</name>
<evidence type="ECO:0000259" key="12">
    <source>
        <dbReference type="SMART" id="SM00892"/>
    </source>
</evidence>
<proteinExistence type="inferred from homology"/>
<dbReference type="PANTHER" id="PTHR13966">
    <property type="entry name" value="ENDONUCLEASE RELATED"/>
    <property type="match status" value="1"/>
</dbReference>
<dbReference type="PROSITE" id="PS01070">
    <property type="entry name" value="NUCLEASE_NON_SPEC"/>
    <property type="match status" value="1"/>
</dbReference>
<organism evidence="13 14">
    <name type="scientific">Mesocestoides corti</name>
    <name type="common">Flatworm</name>
    <dbReference type="NCBI Taxonomy" id="53468"/>
    <lineage>
        <taxon>Eukaryota</taxon>
        <taxon>Metazoa</taxon>
        <taxon>Spiralia</taxon>
        <taxon>Lophotrochozoa</taxon>
        <taxon>Platyhelminthes</taxon>
        <taxon>Cestoda</taxon>
        <taxon>Eucestoda</taxon>
        <taxon>Cyclophyllidea</taxon>
        <taxon>Mesocestoididae</taxon>
        <taxon>Mesocestoides</taxon>
    </lineage>
</organism>
<dbReference type="InterPro" id="IPR040255">
    <property type="entry name" value="Non-specific_endonuclease"/>
</dbReference>
<comment type="cofactor">
    <cofactor evidence="1 10">
        <name>Mg(2+)</name>
        <dbReference type="ChEBI" id="CHEBI:18420"/>
    </cofactor>
</comment>
<dbReference type="SMART" id="SM00892">
    <property type="entry name" value="Endonuclease_NS"/>
    <property type="match status" value="1"/>
</dbReference>
<dbReference type="GO" id="GO:0005634">
    <property type="term" value="C:nucleus"/>
    <property type="evidence" value="ECO:0007669"/>
    <property type="project" value="TreeGrafter"/>
</dbReference>
<protein>
    <recommendedName>
        <fullName evidence="10">Endonuclease</fullName>
        <ecNumber evidence="10">3.1.30.-</ecNumber>
    </recommendedName>
</protein>
<dbReference type="InterPro" id="IPR018524">
    <property type="entry name" value="DNA/RNA_endonuclease_AS"/>
</dbReference>
<comment type="similarity">
    <text evidence="2 10">Belongs to the DNA/RNA non-specific endonuclease family.</text>
</comment>
<gene>
    <name evidence="13" type="ORF">MCOS_LOCUS8262</name>
</gene>
<dbReference type="STRING" id="53468.A0A0R3UKV5"/>
<evidence type="ECO:0000256" key="1">
    <source>
        <dbReference type="ARBA" id="ARBA00001946"/>
    </source>
</evidence>
<dbReference type="SUPFAM" id="SSF54060">
    <property type="entry name" value="His-Me finger endonucleases"/>
    <property type="match status" value="1"/>
</dbReference>
<dbReference type="InterPro" id="IPR001604">
    <property type="entry name" value="Endo_G_ENPP1-like_dom"/>
</dbReference>
<evidence type="ECO:0000256" key="9">
    <source>
        <dbReference type="PIRSR" id="PIRSR640255-2"/>
    </source>
</evidence>
<reference evidence="13 14" key="1">
    <citation type="submission" date="2018-10" db="EMBL/GenBank/DDBJ databases">
        <authorList>
            <consortium name="Pathogen Informatics"/>
        </authorList>
    </citation>
    <scope>NUCLEOTIDE SEQUENCE [LARGE SCALE GENOMIC DNA]</scope>
</reference>
<dbReference type="OrthoDB" id="5418055at2759"/>
<dbReference type="GO" id="GO:0006309">
    <property type="term" value="P:apoptotic DNA fragmentation"/>
    <property type="evidence" value="ECO:0007669"/>
    <property type="project" value="TreeGrafter"/>
</dbReference>
<evidence type="ECO:0000313" key="14">
    <source>
        <dbReference type="Proteomes" id="UP000267029"/>
    </source>
</evidence>
<keyword evidence="3 10" id="KW-0540">Nuclease</keyword>
<dbReference type="EMBL" id="UXSR01005480">
    <property type="protein sequence ID" value="VDD82259.1"/>
    <property type="molecule type" value="Genomic_DNA"/>
</dbReference>
<accession>A0A0R3UKV5</accession>
<dbReference type="CDD" id="cd00091">
    <property type="entry name" value="NUC"/>
    <property type="match status" value="1"/>
</dbReference>
<dbReference type="GO" id="GO:0004521">
    <property type="term" value="F:RNA endonuclease activity"/>
    <property type="evidence" value="ECO:0007669"/>
    <property type="project" value="TreeGrafter"/>
</dbReference>
<dbReference type="GO" id="GO:0003676">
    <property type="term" value="F:nucleic acid binding"/>
    <property type="evidence" value="ECO:0007669"/>
    <property type="project" value="InterPro"/>
</dbReference>
<evidence type="ECO:0000256" key="10">
    <source>
        <dbReference type="RuleBase" id="RU366055"/>
    </source>
</evidence>
<evidence type="ECO:0000313" key="13">
    <source>
        <dbReference type="EMBL" id="VDD82259.1"/>
    </source>
</evidence>
<keyword evidence="5 10" id="KW-0255">Endonuclease</keyword>
<dbReference type="GO" id="GO:0000014">
    <property type="term" value="F:single-stranded DNA endodeoxyribonuclease activity"/>
    <property type="evidence" value="ECO:0007669"/>
    <property type="project" value="TreeGrafter"/>
</dbReference>
<dbReference type="PANTHER" id="PTHR13966:SF5">
    <property type="entry name" value="ENDONUCLEASE G, MITOCHONDRIAL"/>
    <property type="match status" value="1"/>
</dbReference>
<evidence type="ECO:0000256" key="2">
    <source>
        <dbReference type="ARBA" id="ARBA00010052"/>
    </source>
</evidence>
<feature type="domain" description="DNA/RNA non-specific endonuclease/pyrophosphatase/phosphodiesterase" evidence="12">
    <location>
        <begin position="87"/>
        <end position="303"/>
    </location>
</feature>
<feature type="binding site" evidence="9">
    <location>
        <position position="187"/>
    </location>
    <ligand>
        <name>Mg(2+)</name>
        <dbReference type="ChEBI" id="CHEBI:18420"/>
        <note>catalytic</note>
    </ligand>
</feature>
<evidence type="ECO:0000313" key="15">
    <source>
        <dbReference type="WBParaSite" id="MCU_005578-RA"/>
    </source>
</evidence>
<evidence type="ECO:0000256" key="4">
    <source>
        <dbReference type="ARBA" id="ARBA00022723"/>
    </source>
</evidence>
<keyword evidence="14" id="KW-1185">Reference proteome</keyword>
<dbReference type="Gene3D" id="3.40.570.10">
    <property type="entry name" value="Extracellular Endonuclease, subunit A"/>
    <property type="match status" value="1"/>
</dbReference>
<keyword evidence="6 10" id="KW-0378">Hydrolase</keyword>